<dbReference type="Pfam" id="PF08241">
    <property type="entry name" value="Methyltransf_11"/>
    <property type="match status" value="1"/>
</dbReference>
<evidence type="ECO:0000259" key="1">
    <source>
        <dbReference type="Pfam" id="PF08241"/>
    </source>
</evidence>
<dbReference type="InterPro" id="IPR029063">
    <property type="entry name" value="SAM-dependent_MTases_sf"/>
</dbReference>
<dbReference type="GO" id="GO:0008757">
    <property type="term" value="F:S-adenosylmethionine-dependent methyltransferase activity"/>
    <property type="evidence" value="ECO:0007669"/>
    <property type="project" value="InterPro"/>
</dbReference>
<dbReference type="CDD" id="cd02440">
    <property type="entry name" value="AdoMet_MTases"/>
    <property type="match status" value="1"/>
</dbReference>
<dbReference type="InterPro" id="IPR013216">
    <property type="entry name" value="Methyltransf_11"/>
</dbReference>
<dbReference type="AlphaFoldDB" id="A0A5C8PWC4"/>
<dbReference type="PANTHER" id="PTHR43591">
    <property type="entry name" value="METHYLTRANSFERASE"/>
    <property type="match status" value="1"/>
</dbReference>
<dbReference type="Proteomes" id="UP000321638">
    <property type="component" value="Unassembled WGS sequence"/>
</dbReference>
<evidence type="ECO:0000313" key="2">
    <source>
        <dbReference type="EMBL" id="TXL82159.1"/>
    </source>
</evidence>
<keyword evidence="3" id="KW-1185">Reference proteome</keyword>
<keyword evidence="2" id="KW-0489">Methyltransferase</keyword>
<proteinExistence type="predicted"/>
<sequence>MNAPEGGRTPAEVYETLFVPALFRQWGPIVAGQAEIGDGDTVLDVACGTGVLARAAYERAGLHGKVVGLDANPDMLSVARRNHAQIDWHEGKAESLPFPDASFDAVVSQFGLMFFDDRPGALRQMMRVLRPGGRLAVAVWSALDRAPGYAALARLLGQLFGDSIADAFRAPFVLGDPGRLLALCRAAEIADAKVREHSGTVRFASIDALASAERACVWTLGGLLDDAQFADLLKHADIALRPYVTADGAVVFDMPALVVTARKQQ</sequence>
<organism evidence="2 3">
    <name type="scientific">Vineibacter terrae</name>
    <dbReference type="NCBI Taxonomy" id="2586908"/>
    <lineage>
        <taxon>Bacteria</taxon>
        <taxon>Pseudomonadati</taxon>
        <taxon>Pseudomonadota</taxon>
        <taxon>Alphaproteobacteria</taxon>
        <taxon>Hyphomicrobiales</taxon>
        <taxon>Vineibacter</taxon>
    </lineage>
</organism>
<dbReference type="PANTHER" id="PTHR43591:SF24">
    <property type="entry name" value="2-METHOXY-6-POLYPRENYL-1,4-BENZOQUINOL METHYLASE, MITOCHONDRIAL"/>
    <property type="match status" value="1"/>
</dbReference>
<comment type="caution">
    <text evidence="2">The sequence shown here is derived from an EMBL/GenBank/DDBJ whole genome shotgun (WGS) entry which is preliminary data.</text>
</comment>
<dbReference type="GO" id="GO:0032259">
    <property type="term" value="P:methylation"/>
    <property type="evidence" value="ECO:0007669"/>
    <property type="project" value="UniProtKB-KW"/>
</dbReference>
<protein>
    <submittedName>
        <fullName evidence="2">Methyltransferase domain-containing protein</fullName>
    </submittedName>
</protein>
<feature type="domain" description="Methyltransferase type 11" evidence="1">
    <location>
        <begin position="43"/>
        <end position="136"/>
    </location>
</feature>
<accession>A0A5C8PWC4</accession>
<reference evidence="2 3" key="1">
    <citation type="submission" date="2019-06" db="EMBL/GenBank/DDBJ databases">
        <title>New taxonomy in bacterial strain CC-CFT640, isolated from vineyard.</title>
        <authorList>
            <person name="Lin S.-Y."/>
            <person name="Tsai C.-F."/>
            <person name="Young C.-C."/>
        </authorList>
    </citation>
    <scope>NUCLEOTIDE SEQUENCE [LARGE SCALE GENOMIC DNA]</scope>
    <source>
        <strain evidence="2 3">CC-CFT640</strain>
    </source>
</reference>
<gene>
    <name evidence="2" type="ORF">FHP25_00195</name>
</gene>
<dbReference type="EMBL" id="VDUZ01000001">
    <property type="protein sequence ID" value="TXL82159.1"/>
    <property type="molecule type" value="Genomic_DNA"/>
</dbReference>
<dbReference type="RefSeq" id="WP_147844859.1">
    <property type="nucleotide sequence ID" value="NZ_VDUZ01000001.1"/>
</dbReference>
<evidence type="ECO:0000313" key="3">
    <source>
        <dbReference type="Proteomes" id="UP000321638"/>
    </source>
</evidence>
<dbReference type="OrthoDB" id="9787738at2"/>
<dbReference type="SUPFAM" id="SSF53335">
    <property type="entry name" value="S-adenosyl-L-methionine-dependent methyltransferases"/>
    <property type="match status" value="1"/>
</dbReference>
<keyword evidence="2" id="KW-0808">Transferase</keyword>
<name>A0A5C8PWC4_9HYPH</name>
<dbReference type="Gene3D" id="3.40.50.150">
    <property type="entry name" value="Vaccinia Virus protein VP39"/>
    <property type="match status" value="1"/>
</dbReference>